<evidence type="ECO:0000313" key="1">
    <source>
        <dbReference type="EMBL" id="KAK3071817.1"/>
    </source>
</evidence>
<reference evidence="1" key="1">
    <citation type="submission" date="2024-09" db="EMBL/GenBank/DDBJ databases">
        <title>Black Yeasts Isolated from many extreme environments.</title>
        <authorList>
            <person name="Coleine C."/>
            <person name="Stajich J.E."/>
            <person name="Selbmann L."/>
        </authorList>
    </citation>
    <scope>NUCLEOTIDE SEQUENCE</scope>
    <source>
        <strain evidence="1">CCFEE 5737</strain>
    </source>
</reference>
<dbReference type="EMBL" id="JAWDJW010004795">
    <property type="protein sequence ID" value="KAK3071817.1"/>
    <property type="molecule type" value="Genomic_DNA"/>
</dbReference>
<keyword evidence="2" id="KW-1185">Reference proteome</keyword>
<protein>
    <submittedName>
        <fullName evidence="1">Uncharacterized protein</fullName>
    </submittedName>
</protein>
<proteinExistence type="predicted"/>
<dbReference type="Proteomes" id="UP001186974">
    <property type="component" value="Unassembled WGS sequence"/>
</dbReference>
<feature type="non-terminal residue" evidence="1">
    <location>
        <position position="254"/>
    </location>
</feature>
<organism evidence="1 2">
    <name type="scientific">Coniosporium uncinatum</name>
    <dbReference type="NCBI Taxonomy" id="93489"/>
    <lineage>
        <taxon>Eukaryota</taxon>
        <taxon>Fungi</taxon>
        <taxon>Dikarya</taxon>
        <taxon>Ascomycota</taxon>
        <taxon>Pezizomycotina</taxon>
        <taxon>Dothideomycetes</taxon>
        <taxon>Dothideomycetes incertae sedis</taxon>
        <taxon>Coniosporium</taxon>
    </lineage>
</organism>
<accession>A0ACC3DGQ3</accession>
<gene>
    <name evidence="1" type="ORF">LTS18_014772</name>
</gene>
<sequence length="254" mass="29287">MTIDYENDLILVTCASGKQCKYLLPQLIQRWKRVRLAVNSKASEERLKKQYPNAEVTRADISKPDGCAHLLKGVTTVYHVGPTYHQHETEIAYFMIDAAVEESKRGNFKHFILSSVLNPQFRKMLNHTCKFFEEEYLLESGLDWTIIQPTHFMDTFPLAVFMQQDRPVYMANWDPSIKFSFIATKDIGDAVAKVIEERERHYFAQYPLAGDGIQSYNERMAIMSKVIGKEIEVKKRPFEEAVDAMLMMLAGSTD</sequence>
<comment type="caution">
    <text evidence="1">The sequence shown here is derived from an EMBL/GenBank/DDBJ whole genome shotgun (WGS) entry which is preliminary data.</text>
</comment>
<evidence type="ECO:0000313" key="2">
    <source>
        <dbReference type="Proteomes" id="UP001186974"/>
    </source>
</evidence>
<name>A0ACC3DGQ3_9PEZI</name>